<dbReference type="SUPFAM" id="SSF52047">
    <property type="entry name" value="RNI-like"/>
    <property type="match status" value="1"/>
</dbReference>
<dbReference type="Pfam" id="PF13516">
    <property type="entry name" value="LRR_6"/>
    <property type="match status" value="2"/>
</dbReference>
<keyword evidence="4" id="KW-1185">Reference proteome</keyword>
<dbReference type="EMBL" id="FN649749">
    <property type="protein sequence ID" value="CBN78576.1"/>
    <property type="molecule type" value="Genomic_DNA"/>
</dbReference>
<feature type="region of interest" description="Disordered" evidence="2">
    <location>
        <begin position="153"/>
        <end position="172"/>
    </location>
</feature>
<dbReference type="Proteomes" id="UP000002630">
    <property type="component" value="Linkage Group LG24"/>
</dbReference>
<proteinExistence type="predicted"/>
<name>D8LEL3_ECTSI</name>
<organism evidence="3 4">
    <name type="scientific">Ectocarpus siliculosus</name>
    <name type="common">Brown alga</name>
    <name type="synonym">Conferva siliculosa</name>
    <dbReference type="NCBI Taxonomy" id="2880"/>
    <lineage>
        <taxon>Eukaryota</taxon>
        <taxon>Sar</taxon>
        <taxon>Stramenopiles</taxon>
        <taxon>Ochrophyta</taxon>
        <taxon>PX clade</taxon>
        <taxon>Phaeophyceae</taxon>
        <taxon>Ectocarpales</taxon>
        <taxon>Ectocarpaceae</taxon>
        <taxon>Ectocarpus</taxon>
    </lineage>
</organism>
<dbReference type="InterPro" id="IPR052201">
    <property type="entry name" value="LRR-containing_regulator"/>
</dbReference>
<evidence type="ECO:0000256" key="2">
    <source>
        <dbReference type="SAM" id="MobiDB-lite"/>
    </source>
</evidence>
<dbReference type="InterPro" id="IPR001611">
    <property type="entry name" value="Leu-rich_rpt"/>
</dbReference>
<reference evidence="3 4" key="1">
    <citation type="journal article" date="2010" name="Nature">
        <title>The Ectocarpus genome and the independent evolution of multicellularity in brown algae.</title>
        <authorList>
            <person name="Cock J.M."/>
            <person name="Sterck L."/>
            <person name="Rouze P."/>
            <person name="Scornet D."/>
            <person name="Allen A.E."/>
            <person name="Amoutzias G."/>
            <person name="Anthouard V."/>
            <person name="Artiguenave F."/>
            <person name="Aury J.M."/>
            <person name="Badger J.H."/>
            <person name="Beszteri B."/>
            <person name="Billiau K."/>
            <person name="Bonnet E."/>
            <person name="Bothwell J.H."/>
            <person name="Bowler C."/>
            <person name="Boyen C."/>
            <person name="Brownlee C."/>
            <person name="Carrano C.J."/>
            <person name="Charrier B."/>
            <person name="Cho G.Y."/>
            <person name="Coelho S.M."/>
            <person name="Collen J."/>
            <person name="Corre E."/>
            <person name="Da Silva C."/>
            <person name="Delage L."/>
            <person name="Delaroque N."/>
            <person name="Dittami S.M."/>
            <person name="Doulbeau S."/>
            <person name="Elias M."/>
            <person name="Farnham G."/>
            <person name="Gachon C.M."/>
            <person name="Gschloessl B."/>
            <person name="Heesch S."/>
            <person name="Jabbari K."/>
            <person name="Jubin C."/>
            <person name="Kawai H."/>
            <person name="Kimura K."/>
            <person name="Kloareg B."/>
            <person name="Kupper F.C."/>
            <person name="Lang D."/>
            <person name="Le Bail A."/>
            <person name="Leblanc C."/>
            <person name="Lerouge P."/>
            <person name="Lohr M."/>
            <person name="Lopez P.J."/>
            <person name="Martens C."/>
            <person name="Maumus F."/>
            <person name="Michel G."/>
            <person name="Miranda-Saavedra D."/>
            <person name="Morales J."/>
            <person name="Moreau H."/>
            <person name="Motomura T."/>
            <person name="Nagasato C."/>
            <person name="Napoli C.A."/>
            <person name="Nelson D.R."/>
            <person name="Nyvall-Collen P."/>
            <person name="Peters A.F."/>
            <person name="Pommier C."/>
            <person name="Potin P."/>
            <person name="Poulain J."/>
            <person name="Quesneville H."/>
            <person name="Read B."/>
            <person name="Rensing S.A."/>
            <person name="Ritter A."/>
            <person name="Rousvoal S."/>
            <person name="Samanta M."/>
            <person name="Samson G."/>
            <person name="Schroeder D.C."/>
            <person name="Segurens B."/>
            <person name="Strittmatter M."/>
            <person name="Tonon T."/>
            <person name="Tregear J.W."/>
            <person name="Valentin K."/>
            <person name="von Dassow P."/>
            <person name="Yamagishi T."/>
            <person name="Van de Peer Y."/>
            <person name="Wincker P."/>
        </authorList>
    </citation>
    <scope>NUCLEOTIDE SEQUENCE [LARGE SCALE GENOMIC DNA]</scope>
    <source>
        <strain evidence="4">Ec32 / CCAP1310/4</strain>
    </source>
</reference>
<dbReference type="SMART" id="SM00368">
    <property type="entry name" value="LRR_RI"/>
    <property type="match status" value="2"/>
</dbReference>
<sequence>MTVDPPSNPSAPKDPRTSITSAPEDFGELAPFVFVRCDHERRVGDRLARYDQGIDIPLPRNHSDVVRTRAAKSAEGRRRVALHSSEEATRPFSRLNREKTTHLLMAREQRSRREVEKARNASLSDRGIDDTLAQEIRGLNALEQARHPRLQAVPLLSRSASSAGSKQGRSRREMARITDAFGLVEDDDHRAAVVRVQGEALDDAWIALLGSTLENNHKIHTLLLNRNSIGDQGVALLARSLRVNDSVETLSLGGNRVTDEGARRLAGLLKSGRCSLKALNLAGATPRPASIMQSGSGIQEDLADKCIRAPGAAALALALWEPVPRSGVCSLLSLNLAFQRYAGCSCRWRRHCRDCCG</sequence>
<evidence type="ECO:0000256" key="1">
    <source>
        <dbReference type="ARBA" id="ARBA00022737"/>
    </source>
</evidence>
<feature type="region of interest" description="Disordered" evidence="2">
    <location>
        <begin position="1"/>
        <end position="23"/>
    </location>
</feature>
<gene>
    <name evidence="3" type="ORF">Esi_0132_0034</name>
</gene>
<dbReference type="Gene3D" id="3.80.10.10">
    <property type="entry name" value="Ribonuclease Inhibitor"/>
    <property type="match status" value="1"/>
</dbReference>
<feature type="compositionally biased region" description="Polar residues" evidence="2">
    <location>
        <begin position="158"/>
        <end position="167"/>
    </location>
</feature>
<evidence type="ECO:0000313" key="4">
    <source>
        <dbReference type="Proteomes" id="UP000002630"/>
    </source>
</evidence>
<protein>
    <submittedName>
        <fullName evidence="3">Hypothetical leucine rich repeat protein</fullName>
    </submittedName>
</protein>
<keyword evidence="1" id="KW-0677">Repeat</keyword>
<accession>D8LEL3</accession>
<dbReference type="InParanoid" id="D8LEL3"/>
<dbReference type="PANTHER" id="PTHR24111:SF0">
    <property type="entry name" value="LEUCINE-RICH REPEAT-CONTAINING PROTEIN"/>
    <property type="match status" value="1"/>
</dbReference>
<dbReference type="STRING" id="2880.D8LEL3"/>
<dbReference type="EMBL" id="FN647950">
    <property type="protein sequence ID" value="CBN78576.1"/>
    <property type="molecule type" value="Genomic_DNA"/>
</dbReference>
<dbReference type="PANTHER" id="PTHR24111">
    <property type="entry name" value="LEUCINE-RICH REPEAT-CONTAINING PROTEIN 34"/>
    <property type="match status" value="1"/>
</dbReference>
<dbReference type="OrthoDB" id="6500038at2759"/>
<evidence type="ECO:0000313" key="3">
    <source>
        <dbReference type="EMBL" id="CBN78576.1"/>
    </source>
</evidence>
<dbReference type="InterPro" id="IPR032675">
    <property type="entry name" value="LRR_dom_sf"/>
</dbReference>
<dbReference type="AlphaFoldDB" id="D8LEL3"/>